<organism evidence="2 3">
    <name type="scientific">Emiliania huxleyi (strain CCMP1516)</name>
    <dbReference type="NCBI Taxonomy" id="280463"/>
    <lineage>
        <taxon>Eukaryota</taxon>
        <taxon>Haptista</taxon>
        <taxon>Haptophyta</taxon>
        <taxon>Prymnesiophyceae</taxon>
        <taxon>Isochrysidales</taxon>
        <taxon>Noelaerhabdaceae</taxon>
        <taxon>Emiliania</taxon>
    </lineage>
</organism>
<dbReference type="AlphaFoldDB" id="A0A0D3JKM4"/>
<dbReference type="EnsemblProtists" id="EOD24059">
    <property type="protein sequence ID" value="EOD24059"/>
    <property type="gene ID" value="EMIHUDRAFT_450670"/>
</dbReference>
<dbReference type="Pfam" id="PF00248">
    <property type="entry name" value="Aldo_ket_red"/>
    <property type="match status" value="1"/>
</dbReference>
<reference evidence="3" key="1">
    <citation type="journal article" date="2013" name="Nature">
        <title>Pan genome of the phytoplankton Emiliania underpins its global distribution.</title>
        <authorList>
            <person name="Read B.A."/>
            <person name="Kegel J."/>
            <person name="Klute M.J."/>
            <person name="Kuo A."/>
            <person name="Lefebvre S.C."/>
            <person name="Maumus F."/>
            <person name="Mayer C."/>
            <person name="Miller J."/>
            <person name="Monier A."/>
            <person name="Salamov A."/>
            <person name="Young J."/>
            <person name="Aguilar M."/>
            <person name="Claverie J.M."/>
            <person name="Frickenhaus S."/>
            <person name="Gonzalez K."/>
            <person name="Herman E.K."/>
            <person name="Lin Y.C."/>
            <person name="Napier J."/>
            <person name="Ogata H."/>
            <person name="Sarno A.F."/>
            <person name="Shmutz J."/>
            <person name="Schroeder D."/>
            <person name="de Vargas C."/>
            <person name="Verret F."/>
            <person name="von Dassow P."/>
            <person name="Valentin K."/>
            <person name="Van de Peer Y."/>
            <person name="Wheeler G."/>
            <person name="Dacks J.B."/>
            <person name="Delwiche C.F."/>
            <person name="Dyhrman S.T."/>
            <person name="Glockner G."/>
            <person name="John U."/>
            <person name="Richards T."/>
            <person name="Worden A.Z."/>
            <person name="Zhang X."/>
            <person name="Grigoriev I.V."/>
            <person name="Allen A.E."/>
            <person name="Bidle K."/>
            <person name="Borodovsky M."/>
            <person name="Bowler C."/>
            <person name="Brownlee C."/>
            <person name="Cock J.M."/>
            <person name="Elias M."/>
            <person name="Gladyshev V.N."/>
            <person name="Groth M."/>
            <person name="Guda C."/>
            <person name="Hadaegh A."/>
            <person name="Iglesias-Rodriguez M.D."/>
            <person name="Jenkins J."/>
            <person name="Jones B.M."/>
            <person name="Lawson T."/>
            <person name="Leese F."/>
            <person name="Lindquist E."/>
            <person name="Lobanov A."/>
            <person name="Lomsadze A."/>
            <person name="Malik S.B."/>
            <person name="Marsh M.E."/>
            <person name="Mackinder L."/>
            <person name="Mock T."/>
            <person name="Mueller-Roeber B."/>
            <person name="Pagarete A."/>
            <person name="Parker M."/>
            <person name="Probert I."/>
            <person name="Quesneville H."/>
            <person name="Raines C."/>
            <person name="Rensing S.A."/>
            <person name="Riano-Pachon D.M."/>
            <person name="Richier S."/>
            <person name="Rokitta S."/>
            <person name="Shiraiwa Y."/>
            <person name="Soanes D.M."/>
            <person name="van der Giezen M."/>
            <person name="Wahlund T.M."/>
            <person name="Williams B."/>
            <person name="Wilson W."/>
            <person name="Wolfe G."/>
            <person name="Wurch L.L."/>
        </authorList>
    </citation>
    <scope>NUCLEOTIDE SEQUENCE</scope>
</reference>
<dbReference type="CDD" id="cd19152">
    <property type="entry name" value="AKR_AKR15A"/>
    <property type="match status" value="1"/>
</dbReference>
<reference evidence="2" key="2">
    <citation type="submission" date="2024-10" db="UniProtKB">
        <authorList>
            <consortium name="EnsemblProtists"/>
        </authorList>
    </citation>
    <scope>IDENTIFICATION</scope>
</reference>
<protein>
    <recommendedName>
        <fullName evidence="1">NADP-dependent oxidoreductase domain-containing protein</fullName>
    </recommendedName>
</protein>
<name>A0A0D3JKM4_EMIH1</name>
<evidence type="ECO:0000259" key="1">
    <source>
        <dbReference type="Pfam" id="PF00248"/>
    </source>
</evidence>
<dbReference type="Gene3D" id="3.20.20.100">
    <property type="entry name" value="NADP-dependent oxidoreductase domain"/>
    <property type="match status" value="1"/>
</dbReference>
<dbReference type="GeneID" id="17269605"/>
<evidence type="ECO:0000313" key="3">
    <source>
        <dbReference type="Proteomes" id="UP000013827"/>
    </source>
</evidence>
<keyword evidence="3" id="KW-1185">Reference proteome</keyword>
<dbReference type="GO" id="GO:0016491">
    <property type="term" value="F:oxidoreductase activity"/>
    <property type="evidence" value="ECO:0007669"/>
    <property type="project" value="InterPro"/>
</dbReference>
<dbReference type="InterPro" id="IPR036812">
    <property type="entry name" value="NAD(P)_OxRdtase_dom_sf"/>
</dbReference>
<proteinExistence type="predicted"/>
<dbReference type="GO" id="GO:0005829">
    <property type="term" value="C:cytosol"/>
    <property type="evidence" value="ECO:0007669"/>
    <property type="project" value="TreeGrafter"/>
</dbReference>
<dbReference type="Proteomes" id="UP000013827">
    <property type="component" value="Unassembled WGS sequence"/>
</dbReference>
<dbReference type="InterPro" id="IPR023210">
    <property type="entry name" value="NADP_OxRdtase_dom"/>
</dbReference>
<dbReference type="InterPro" id="IPR020471">
    <property type="entry name" value="AKR"/>
</dbReference>
<dbReference type="PaxDb" id="2903-EOD24059"/>
<dbReference type="PANTHER" id="PTHR42686">
    <property type="entry name" value="GH17980P-RELATED"/>
    <property type="match status" value="1"/>
</dbReference>
<dbReference type="OMA" id="FFIVAMP"/>
<dbReference type="KEGG" id="ehx:EMIHUDRAFT_450670"/>
<dbReference type="PANTHER" id="PTHR42686:SF1">
    <property type="entry name" value="GH17980P-RELATED"/>
    <property type="match status" value="1"/>
</dbReference>
<sequence>MAKPALPRVLFGTSALGNLFVEPTHDEKKAVVEQVLKAVPTALFDSAGKYGAGLALEELGRCLEELGVEPEQVLISNKLGWKRVPLTTPEPTFEPGAWVNLKNDAVQAISYDGIMECYRQGNALLGKYEARIVSVHDPDEYLGAAADEADLEARRADVLGAYRALAELKAAGKVQSIGVGAKDISVVGFVSDPDHVKLDWAMLACSVTPFVHGEVARGLLRKLGEQGVDVINSAVFNAGFLIGGDHLDYVKITRESRPDAFAWREKFTALCGEFGVSPAAVCVQFSFLFPQIVAVALNTTKPSRVQSNVELANASIPPALWRRMREEGLISIDV</sequence>
<dbReference type="SUPFAM" id="SSF51430">
    <property type="entry name" value="NAD(P)-linked oxidoreductase"/>
    <property type="match status" value="1"/>
</dbReference>
<dbReference type="RefSeq" id="XP_005776488.1">
    <property type="nucleotide sequence ID" value="XM_005776431.1"/>
</dbReference>
<evidence type="ECO:0000313" key="2">
    <source>
        <dbReference type="EnsemblProtists" id="EOD24059"/>
    </source>
</evidence>
<dbReference type="STRING" id="2903.R1ET76"/>
<feature type="domain" description="NADP-dependent oxidoreductase" evidence="1">
    <location>
        <begin position="9"/>
        <end position="325"/>
    </location>
</feature>
<accession>A0A0D3JKM4</accession>
<dbReference type="HOGENOM" id="CLU_023205_5_0_1"/>